<evidence type="ECO:0000256" key="4">
    <source>
        <dbReference type="ARBA" id="ARBA00022840"/>
    </source>
</evidence>
<keyword evidence="9" id="KW-1185">Reference proteome</keyword>
<name>A0AAD9F4I8_DISEL</name>
<feature type="non-terminal residue" evidence="8">
    <location>
        <position position="125"/>
    </location>
</feature>
<comment type="caution">
    <text evidence="8">The sequence shown here is derived from an EMBL/GenBank/DDBJ whole genome shotgun (WGS) entry which is preliminary data.</text>
</comment>
<evidence type="ECO:0000256" key="1">
    <source>
        <dbReference type="ARBA" id="ARBA00008226"/>
    </source>
</evidence>
<dbReference type="Pfam" id="PF01409">
    <property type="entry name" value="tRNA-synt_2d"/>
    <property type="match status" value="1"/>
</dbReference>
<dbReference type="SUPFAM" id="SSF55681">
    <property type="entry name" value="Class II aaRS and biotin synthetases"/>
    <property type="match status" value="1"/>
</dbReference>
<dbReference type="InterPro" id="IPR002319">
    <property type="entry name" value="Phenylalanyl-tRNA_Synthase"/>
</dbReference>
<evidence type="ECO:0000256" key="3">
    <source>
        <dbReference type="ARBA" id="ARBA00022741"/>
    </source>
</evidence>
<dbReference type="InterPro" id="IPR045864">
    <property type="entry name" value="aa-tRNA-synth_II/BPL/LPL"/>
</dbReference>
<organism evidence="8 9">
    <name type="scientific">Dissostichus eleginoides</name>
    <name type="common">Patagonian toothfish</name>
    <name type="synonym">Dissostichus amissus</name>
    <dbReference type="NCBI Taxonomy" id="100907"/>
    <lineage>
        <taxon>Eukaryota</taxon>
        <taxon>Metazoa</taxon>
        <taxon>Chordata</taxon>
        <taxon>Craniata</taxon>
        <taxon>Vertebrata</taxon>
        <taxon>Euteleostomi</taxon>
        <taxon>Actinopterygii</taxon>
        <taxon>Neopterygii</taxon>
        <taxon>Teleostei</taxon>
        <taxon>Neoteleostei</taxon>
        <taxon>Acanthomorphata</taxon>
        <taxon>Eupercaria</taxon>
        <taxon>Perciformes</taxon>
        <taxon>Notothenioidei</taxon>
        <taxon>Nototheniidae</taxon>
        <taxon>Dissostichus</taxon>
    </lineage>
</organism>
<dbReference type="Gene3D" id="3.30.930.10">
    <property type="entry name" value="Bira Bifunctional Protein, Domain 2"/>
    <property type="match status" value="1"/>
</dbReference>
<feature type="domain" description="FDX-ACB" evidence="7">
    <location>
        <begin position="77"/>
        <end position="125"/>
    </location>
</feature>
<dbReference type="Gene3D" id="3.30.70.380">
    <property type="entry name" value="Ferrodoxin-fold anticodon-binding domain"/>
    <property type="match status" value="1"/>
</dbReference>
<dbReference type="GO" id="GO:0043039">
    <property type="term" value="P:tRNA aminoacylation"/>
    <property type="evidence" value="ECO:0007669"/>
    <property type="project" value="InterPro"/>
</dbReference>
<gene>
    <name evidence="8" type="ORF">KUDE01_031649</name>
</gene>
<dbReference type="AlphaFoldDB" id="A0AAD9F4I8"/>
<protein>
    <submittedName>
        <fullName evidence="8">Phenylalanine--tRNA ligase mitochondrial</fullName>
    </submittedName>
</protein>
<keyword evidence="3" id="KW-0547">Nucleotide-binding</keyword>
<dbReference type="GO" id="GO:0004812">
    <property type="term" value="F:aminoacyl-tRNA ligase activity"/>
    <property type="evidence" value="ECO:0007669"/>
    <property type="project" value="UniProtKB-KW"/>
</dbReference>
<dbReference type="InterPro" id="IPR005121">
    <property type="entry name" value="Fdx_antiC-bd"/>
</dbReference>
<comment type="similarity">
    <text evidence="1">Belongs to the class-II aminoacyl-tRNA synthetase family.</text>
</comment>
<reference evidence="8" key="1">
    <citation type="submission" date="2023-04" db="EMBL/GenBank/DDBJ databases">
        <title>Chromosome-level genome of Chaenocephalus aceratus.</title>
        <authorList>
            <person name="Park H."/>
        </authorList>
    </citation>
    <scope>NUCLEOTIDE SEQUENCE</scope>
    <source>
        <strain evidence="8">DE</strain>
        <tissue evidence="8">Muscle</tissue>
    </source>
</reference>
<evidence type="ECO:0000256" key="6">
    <source>
        <dbReference type="ARBA" id="ARBA00023146"/>
    </source>
</evidence>
<evidence type="ECO:0000256" key="2">
    <source>
        <dbReference type="ARBA" id="ARBA00022598"/>
    </source>
</evidence>
<proteinExistence type="inferred from homology"/>
<dbReference type="GO" id="GO:0006412">
    <property type="term" value="P:translation"/>
    <property type="evidence" value="ECO:0007669"/>
    <property type="project" value="UniProtKB-KW"/>
</dbReference>
<keyword evidence="2 8" id="KW-0436">Ligase</keyword>
<sequence length="125" mass="14337">MSSLFFSGSQMVTPTECVFPCVSPAGAGNKVGWAFGLGLERLAMVLYNIPDIRLFWSQDERFLRQFRVKDVQQAPLSKYPPLHNDISFWLPENDDFTQNDFYEMVRSIGGDLVERVTLLDEFTHP</sequence>
<dbReference type="GO" id="GO:0000049">
    <property type="term" value="F:tRNA binding"/>
    <property type="evidence" value="ECO:0007669"/>
    <property type="project" value="InterPro"/>
</dbReference>
<accession>A0AAD9F4I8</accession>
<keyword evidence="6" id="KW-0030">Aminoacyl-tRNA synthetase</keyword>
<evidence type="ECO:0000259" key="7">
    <source>
        <dbReference type="PROSITE" id="PS51447"/>
    </source>
</evidence>
<dbReference type="GO" id="GO:0005524">
    <property type="term" value="F:ATP binding"/>
    <property type="evidence" value="ECO:0007669"/>
    <property type="project" value="UniProtKB-KW"/>
</dbReference>
<dbReference type="InterPro" id="IPR036690">
    <property type="entry name" value="Fdx_antiC-bd_sf"/>
</dbReference>
<keyword evidence="5" id="KW-0648">Protein biosynthesis</keyword>
<dbReference type="EMBL" id="JASDAP010000021">
    <property type="protein sequence ID" value="KAK1885455.1"/>
    <property type="molecule type" value="Genomic_DNA"/>
</dbReference>
<keyword evidence="4" id="KW-0067">ATP-binding</keyword>
<evidence type="ECO:0000256" key="5">
    <source>
        <dbReference type="ARBA" id="ARBA00022917"/>
    </source>
</evidence>
<evidence type="ECO:0000313" key="9">
    <source>
        <dbReference type="Proteomes" id="UP001228049"/>
    </source>
</evidence>
<dbReference type="SUPFAM" id="SSF54991">
    <property type="entry name" value="Anticodon-binding domain of PheRS"/>
    <property type="match status" value="1"/>
</dbReference>
<evidence type="ECO:0000313" key="8">
    <source>
        <dbReference type="EMBL" id="KAK1885455.1"/>
    </source>
</evidence>
<dbReference type="PROSITE" id="PS51447">
    <property type="entry name" value="FDX_ACB"/>
    <property type="match status" value="1"/>
</dbReference>
<dbReference type="Proteomes" id="UP001228049">
    <property type="component" value="Unassembled WGS sequence"/>
</dbReference>